<dbReference type="InterPro" id="IPR029058">
    <property type="entry name" value="AB_hydrolase_fold"/>
</dbReference>
<dbReference type="AlphaFoldDB" id="A0AAD9K427"/>
<dbReference type="InterPro" id="IPR051093">
    <property type="entry name" value="Neuroligin/BSAL"/>
</dbReference>
<keyword evidence="8" id="KW-1185">Reference proteome</keyword>
<evidence type="ECO:0000256" key="4">
    <source>
        <dbReference type="RuleBase" id="RU361235"/>
    </source>
</evidence>
<dbReference type="InterPro" id="IPR019826">
    <property type="entry name" value="Carboxylesterase_B_AS"/>
</dbReference>
<protein>
    <recommendedName>
        <fullName evidence="4">Carboxylic ester hydrolase</fullName>
        <ecNumber evidence="4">3.1.1.-</ecNumber>
    </recommendedName>
</protein>
<sequence length="665" mass="75819">MFIIWLFVVLLLEFGQIHFVSSQDEDPIVETNYGLLRGFADQDRFNRSYDAFLGVPFAKPPIGDLRWQVPDQPPESWSHIRNATEFSPHCIQIISDLYRFIGFGRNDSEDCLYLNIYVPGSVEEALANPLPVMVFFYGGAYAVGTAEMYPGQELATDGNVVVVTVNYRVNVMGFFSTGDDAAPGNYGLWDAKAALQWIKDNIIYFGGDPDTITVFGQSAGSGITEHCLLSPHTNTLFQRVIALSGSVNTVVGYNPDPKRNAQYLADIYFCNTTDSYEIVACLMEKDAKHLDTWSLISIYRNESRIPNFMPVIDGNFVFQDTRKSFEEGVGKDIDLLTGRCFDDGAGFVLANPMGRPPLLNVSKDPNRDNEAVTEYFMTMLGFYENAQELYQMLYEHNPDINSSDPETCSKAATRVTTDVMFQSGAHYDVLKHAQAKGSGSTYLYQFRHRQSFLTGYPDWVNGSHIDDIYSVLGDPFMKIFRILFMDEDEFSPEDEIVATNIRNYYTNFAYTGNPNQGPYQVPTEWPEYDPEDGQRYLIESVQPWIEEETTEFIEEMNWYLYDFWPLIRPAWDVNSTEIQSLDVASEEQQEPITEEDLEAGINTLKEKVSEFVNWDDVIMEEIDERIISGPNMEPTRKGKKRTPKKYVEKGSLERHKDDMLQLEGS</sequence>
<feature type="region of interest" description="Disordered" evidence="5">
    <location>
        <begin position="627"/>
        <end position="665"/>
    </location>
</feature>
<evidence type="ECO:0000313" key="8">
    <source>
        <dbReference type="Proteomes" id="UP001208570"/>
    </source>
</evidence>
<name>A0AAD9K427_9ANNE</name>
<feature type="chain" id="PRO_5041780248" description="Carboxylic ester hydrolase" evidence="4">
    <location>
        <begin position="23"/>
        <end position="665"/>
    </location>
</feature>
<proteinExistence type="inferred from homology"/>
<evidence type="ECO:0000256" key="1">
    <source>
        <dbReference type="ARBA" id="ARBA00005964"/>
    </source>
</evidence>
<dbReference type="InterPro" id="IPR002018">
    <property type="entry name" value="CarbesteraseB"/>
</dbReference>
<evidence type="ECO:0000256" key="3">
    <source>
        <dbReference type="ARBA" id="ARBA00022801"/>
    </source>
</evidence>
<dbReference type="SUPFAM" id="SSF53474">
    <property type="entry name" value="alpha/beta-Hydrolases"/>
    <property type="match status" value="1"/>
</dbReference>
<comment type="similarity">
    <text evidence="1 4">Belongs to the type-B carboxylesterase/lipase family.</text>
</comment>
<reference evidence="7" key="1">
    <citation type="journal article" date="2023" name="Mol. Biol. Evol.">
        <title>Third-Generation Sequencing Reveals the Adaptive Role of the Epigenome in Three Deep-Sea Polychaetes.</title>
        <authorList>
            <person name="Perez M."/>
            <person name="Aroh O."/>
            <person name="Sun Y."/>
            <person name="Lan Y."/>
            <person name="Juniper S.K."/>
            <person name="Young C.R."/>
            <person name="Angers B."/>
            <person name="Qian P.Y."/>
        </authorList>
    </citation>
    <scope>NUCLEOTIDE SEQUENCE</scope>
    <source>
        <strain evidence="7">P08H-3</strain>
    </source>
</reference>
<feature type="compositionally biased region" description="Basic and acidic residues" evidence="5">
    <location>
        <begin position="645"/>
        <end position="659"/>
    </location>
</feature>
<feature type="signal peptide" evidence="4">
    <location>
        <begin position="1"/>
        <end position="22"/>
    </location>
</feature>
<dbReference type="EC" id="3.1.1.-" evidence="4"/>
<keyword evidence="2 4" id="KW-0732">Signal</keyword>
<comment type="caution">
    <text evidence="7">The sequence shown here is derived from an EMBL/GenBank/DDBJ whole genome shotgun (WGS) entry which is preliminary data.</text>
</comment>
<dbReference type="PROSITE" id="PS00122">
    <property type="entry name" value="CARBOXYLESTERASE_B_1"/>
    <property type="match status" value="1"/>
</dbReference>
<evidence type="ECO:0000313" key="7">
    <source>
        <dbReference type="EMBL" id="KAK2164457.1"/>
    </source>
</evidence>
<gene>
    <name evidence="7" type="ORF">LSH36_63g06038</name>
</gene>
<accession>A0AAD9K427</accession>
<dbReference type="GO" id="GO:0016787">
    <property type="term" value="F:hydrolase activity"/>
    <property type="evidence" value="ECO:0007669"/>
    <property type="project" value="UniProtKB-KW"/>
</dbReference>
<dbReference type="PROSITE" id="PS00941">
    <property type="entry name" value="CARBOXYLESTERASE_B_2"/>
    <property type="match status" value="1"/>
</dbReference>
<dbReference type="Proteomes" id="UP001208570">
    <property type="component" value="Unassembled WGS sequence"/>
</dbReference>
<evidence type="ECO:0000259" key="6">
    <source>
        <dbReference type="Pfam" id="PF00135"/>
    </source>
</evidence>
<organism evidence="7 8">
    <name type="scientific">Paralvinella palmiformis</name>
    <dbReference type="NCBI Taxonomy" id="53620"/>
    <lineage>
        <taxon>Eukaryota</taxon>
        <taxon>Metazoa</taxon>
        <taxon>Spiralia</taxon>
        <taxon>Lophotrochozoa</taxon>
        <taxon>Annelida</taxon>
        <taxon>Polychaeta</taxon>
        <taxon>Sedentaria</taxon>
        <taxon>Canalipalpata</taxon>
        <taxon>Terebellida</taxon>
        <taxon>Terebelliformia</taxon>
        <taxon>Alvinellidae</taxon>
        <taxon>Paralvinella</taxon>
    </lineage>
</organism>
<keyword evidence="3 4" id="KW-0378">Hydrolase</keyword>
<dbReference type="InterPro" id="IPR019819">
    <property type="entry name" value="Carboxylesterase_B_CS"/>
</dbReference>
<dbReference type="Gene3D" id="3.40.50.1820">
    <property type="entry name" value="alpha/beta hydrolase"/>
    <property type="match status" value="1"/>
</dbReference>
<dbReference type="EMBL" id="JAODUP010000063">
    <property type="protein sequence ID" value="KAK2164457.1"/>
    <property type="molecule type" value="Genomic_DNA"/>
</dbReference>
<dbReference type="Pfam" id="PF00135">
    <property type="entry name" value="COesterase"/>
    <property type="match status" value="1"/>
</dbReference>
<dbReference type="PANTHER" id="PTHR43903">
    <property type="entry name" value="NEUROLIGIN"/>
    <property type="match status" value="1"/>
</dbReference>
<evidence type="ECO:0000256" key="5">
    <source>
        <dbReference type="SAM" id="MobiDB-lite"/>
    </source>
</evidence>
<evidence type="ECO:0000256" key="2">
    <source>
        <dbReference type="ARBA" id="ARBA00022729"/>
    </source>
</evidence>
<feature type="domain" description="Carboxylesterase type B" evidence="6">
    <location>
        <begin position="26"/>
        <end position="540"/>
    </location>
</feature>